<dbReference type="Proteomes" id="UP000865968">
    <property type="component" value="Unassembled WGS sequence"/>
</dbReference>
<reference evidence="1" key="2">
    <citation type="submission" date="2020-10" db="EMBL/GenBank/DDBJ databases">
        <authorList>
            <consortium name="NCBI Pathogen Detection Project"/>
        </authorList>
    </citation>
    <scope>NUCLEOTIDE SEQUENCE</scope>
    <source>
        <strain evidence="1">Morganella morganii ARLG-3209</strain>
    </source>
</reference>
<organism evidence="1 2">
    <name type="scientific">Morganella morganii</name>
    <name type="common">Proteus morganii</name>
    <dbReference type="NCBI Taxonomy" id="582"/>
    <lineage>
        <taxon>Bacteria</taxon>
        <taxon>Pseudomonadati</taxon>
        <taxon>Pseudomonadota</taxon>
        <taxon>Gammaproteobacteria</taxon>
        <taxon>Enterobacterales</taxon>
        <taxon>Morganellaceae</taxon>
        <taxon>Morganella</taxon>
    </lineage>
</organism>
<gene>
    <name evidence="1" type="ORF">I8608_002214</name>
</gene>
<comment type="caution">
    <text evidence="1">The sequence shown here is derived from an EMBL/GenBank/DDBJ whole genome shotgun (WGS) entry which is preliminary data.</text>
</comment>
<evidence type="ECO:0000313" key="1">
    <source>
        <dbReference type="EMBL" id="HAT3809355.1"/>
    </source>
</evidence>
<sequence>MTIPSPVFMPADSSAIDNAVIQDKYIQKFIEKERADERRTRADGFASRLRFLSMIAIREKLDYSAIAQLLESEASEMERQIQEWNHA</sequence>
<proteinExistence type="predicted"/>
<dbReference type="InterPro" id="IPR020126">
    <property type="entry name" value="DUF2732"/>
</dbReference>
<evidence type="ECO:0000313" key="2">
    <source>
        <dbReference type="Proteomes" id="UP000865968"/>
    </source>
</evidence>
<protein>
    <submittedName>
        <fullName evidence="1">DUF2732 family protein</fullName>
    </submittedName>
</protein>
<dbReference type="EMBL" id="DACSWI010000006">
    <property type="protein sequence ID" value="HAT3809355.1"/>
    <property type="molecule type" value="Genomic_DNA"/>
</dbReference>
<dbReference type="RefSeq" id="WP_435333942.1">
    <property type="nucleotide sequence ID" value="NZ_JBECVD010000001.1"/>
</dbReference>
<name>A0AAN5MFI7_MORMO</name>
<dbReference type="Pfam" id="PF10809">
    <property type="entry name" value="DUF2732"/>
    <property type="match status" value="1"/>
</dbReference>
<accession>A0AAN5MFI7</accession>
<reference evidence="1" key="1">
    <citation type="journal article" date="2018" name="Genome Biol.">
        <title>SKESA: strategic k-mer extension for scrupulous assemblies.</title>
        <authorList>
            <person name="Souvorov A."/>
            <person name="Agarwala R."/>
            <person name="Lipman D.J."/>
        </authorList>
    </citation>
    <scope>NUCLEOTIDE SEQUENCE</scope>
    <source>
        <strain evidence="1">Morganella morganii ARLG-3209</strain>
    </source>
</reference>
<dbReference type="AlphaFoldDB" id="A0AAN5MFI7"/>